<dbReference type="InterPro" id="IPR008266">
    <property type="entry name" value="Tyr_kinase_AS"/>
</dbReference>
<dbReference type="HOGENOM" id="CLU_006410_3_1_1"/>
<feature type="region of interest" description="Disordered" evidence="1">
    <location>
        <begin position="172"/>
        <end position="203"/>
    </location>
</feature>
<evidence type="ECO:0000256" key="1">
    <source>
        <dbReference type="SAM" id="MobiDB-lite"/>
    </source>
</evidence>
<dbReference type="AlphaFoldDB" id="A0A060T0F9"/>
<feature type="compositionally biased region" description="Low complexity" evidence="1">
    <location>
        <begin position="41"/>
        <end position="58"/>
    </location>
</feature>
<dbReference type="InterPro" id="IPR011009">
    <property type="entry name" value="Kinase-like_dom_sf"/>
</dbReference>
<gene>
    <name evidence="3" type="ORF">BN946_scf184907.g9</name>
</gene>
<dbReference type="SUPFAM" id="SSF56112">
    <property type="entry name" value="Protein kinase-like (PK-like)"/>
    <property type="match status" value="1"/>
</dbReference>
<feature type="compositionally biased region" description="Polar residues" evidence="1">
    <location>
        <begin position="766"/>
        <end position="781"/>
    </location>
</feature>
<dbReference type="OrthoDB" id="5592585at2759"/>
<sequence length="908" mass="100304">MSNNSSNAGLDRFPTPSTPPGYRTPPPRTPSPRADTSHVLAQQSAGSTGSSDAGGDQSLPVHKPPTTYYDASPVGRKSLHDSLAGAFASERTPNVDKKRRDIRLSMTGKTILISLEEFMNRFIPAPPGETEPVEAFKAVDFTGIPQDIESNMYGPLVAAFNREWLLPHDIPASTPHKGDGTVASNQKIDGGLYPRGNAPQDSTSWSSIELSIECKTDTTKQDPFDDRKNNPEASAITRKDVRGQIMCYAVLVFDNQHRVHHFMLLILGAMARLIRWDRSGVLVTHKFDYTKEPEKLTQFLWRFGRMTPAQRGHDPTAVRVLPGSADFRLMHARAATPLKNREGFVVGEHARLMFKGSLKVTIAESIEDSAGKKTYKMVDKDAPFWRLTVHDERGHRDFLVGKPHTTAASLSGRGTRTYVAIDALDKDGPFVYLKDAWRVAHDRIEQEGRILAELNDNSGGGPVVGVPTLLCHGDVATQVTVSQTVWLLKHGDAKPEDCTLKTHRHYRLVVKEVCLSMSEFLSFSELVGLVALCIDAHGQAYAGKNLLHRDISAGNVLICPIEETINGRLKKRRMGILADWELAKRVGGQEAKDTPRQPDRTGTWQFTSASALGNPSKRIIVQDDMESFFHLMLYFAIRFLPHNCENVGEFMDAYFDGYVEANGVYYGGGDKMAAMRSGTLKTLRYNSLIFFEPQQGTQTGHETDCRSNPQNTSPEELSPTDRGAQPATADQKVHPPVPHHINIVFSDFLARLKAHYSLHVPEETTKAGSGQSIARTDTTASAEDDIEDARQSLYLMLTKSAAYKKASKVSSTRPSVHEASASRSDYETRALANGLADHGEMVALFAKHMGKNAGWPKFADRVPDQLPEKYRRGVDTVLGMKRNLESTIDSSVLLTGQGSFSKRARTKE</sequence>
<dbReference type="OMA" id="CNEVANF"/>
<feature type="compositionally biased region" description="Pro residues" evidence="1">
    <location>
        <begin position="16"/>
        <end position="30"/>
    </location>
</feature>
<feature type="region of interest" description="Disordered" evidence="1">
    <location>
        <begin position="216"/>
        <end position="235"/>
    </location>
</feature>
<feature type="region of interest" description="Disordered" evidence="1">
    <location>
        <begin position="695"/>
        <end position="735"/>
    </location>
</feature>
<keyword evidence="4" id="KW-1185">Reference proteome</keyword>
<feature type="compositionally biased region" description="Polar residues" evidence="1">
    <location>
        <begin position="695"/>
        <end position="715"/>
    </location>
</feature>
<dbReference type="Pfam" id="PF17667">
    <property type="entry name" value="Pkinase_fungal"/>
    <property type="match status" value="1"/>
</dbReference>
<dbReference type="PANTHER" id="PTHR38248:SF2">
    <property type="entry name" value="FUNK1 11"/>
    <property type="match status" value="1"/>
</dbReference>
<dbReference type="Gene3D" id="1.10.510.10">
    <property type="entry name" value="Transferase(Phosphotransferase) domain 1"/>
    <property type="match status" value="1"/>
</dbReference>
<feature type="region of interest" description="Disordered" evidence="1">
    <location>
        <begin position="1"/>
        <end position="74"/>
    </location>
</feature>
<dbReference type="GO" id="GO:0004672">
    <property type="term" value="F:protein kinase activity"/>
    <property type="evidence" value="ECO:0007669"/>
    <property type="project" value="InterPro"/>
</dbReference>
<dbReference type="STRING" id="5643.A0A060T0F9"/>
<feature type="domain" description="Fungal-type protein kinase" evidence="2">
    <location>
        <begin position="238"/>
        <end position="634"/>
    </location>
</feature>
<dbReference type="EMBL" id="CCBP010000603">
    <property type="protein sequence ID" value="CDO78019.1"/>
    <property type="molecule type" value="Genomic_DNA"/>
</dbReference>
<reference evidence="3" key="1">
    <citation type="submission" date="2014-01" db="EMBL/GenBank/DDBJ databases">
        <title>The genome of the white-rot fungus Pycnoporus cinnabarinus: a basidiomycete model with a versatile arsenal for lignocellulosic biomass breakdown.</title>
        <authorList>
            <person name="Levasseur A."/>
            <person name="Lomascolo A."/>
            <person name="Ruiz-Duenas F.J."/>
            <person name="Uzan E."/>
            <person name="Piumi F."/>
            <person name="Kues U."/>
            <person name="Ram A.F.J."/>
            <person name="Murat C."/>
            <person name="Haon M."/>
            <person name="Benoit I."/>
            <person name="Arfi Y."/>
            <person name="Chevret D."/>
            <person name="Drula E."/>
            <person name="Kwon M.J."/>
            <person name="Gouret P."/>
            <person name="Lesage-Meessen L."/>
            <person name="Lombard V."/>
            <person name="Mariette J."/>
            <person name="Noirot C."/>
            <person name="Park J."/>
            <person name="Patyshakuliyeva A."/>
            <person name="Wieneger R.A.B."/>
            <person name="Wosten H.A.B."/>
            <person name="Martin F."/>
            <person name="Coutinho P.M."/>
            <person name="de Vries R."/>
            <person name="Martinez A.T."/>
            <person name="Klopp C."/>
            <person name="Pontarotti P."/>
            <person name="Henrissat B."/>
            <person name="Record E."/>
        </authorList>
    </citation>
    <scope>NUCLEOTIDE SEQUENCE [LARGE SCALE GENOMIC DNA]</scope>
    <source>
        <strain evidence="3">BRFM137</strain>
    </source>
</reference>
<dbReference type="Proteomes" id="UP000029665">
    <property type="component" value="Unassembled WGS sequence"/>
</dbReference>
<feature type="compositionally biased region" description="Basic and acidic residues" evidence="1">
    <location>
        <begin position="216"/>
        <end position="230"/>
    </location>
</feature>
<dbReference type="PROSITE" id="PS00109">
    <property type="entry name" value="PROTEIN_KINASE_TYR"/>
    <property type="match status" value="1"/>
</dbReference>
<accession>A0A060T0F9</accession>
<name>A0A060T0F9_PYCCI</name>
<evidence type="ECO:0000259" key="2">
    <source>
        <dbReference type="Pfam" id="PF17667"/>
    </source>
</evidence>
<evidence type="ECO:0000313" key="3">
    <source>
        <dbReference type="EMBL" id="CDO78019.1"/>
    </source>
</evidence>
<organism evidence="3 4">
    <name type="scientific">Pycnoporus cinnabarinus</name>
    <name type="common">Cinnabar-red polypore</name>
    <name type="synonym">Trametes cinnabarina</name>
    <dbReference type="NCBI Taxonomy" id="5643"/>
    <lineage>
        <taxon>Eukaryota</taxon>
        <taxon>Fungi</taxon>
        <taxon>Dikarya</taxon>
        <taxon>Basidiomycota</taxon>
        <taxon>Agaricomycotina</taxon>
        <taxon>Agaricomycetes</taxon>
        <taxon>Polyporales</taxon>
        <taxon>Polyporaceae</taxon>
        <taxon>Trametes</taxon>
    </lineage>
</organism>
<evidence type="ECO:0000313" key="4">
    <source>
        <dbReference type="Proteomes" id="UP000029665"/>
    </source>
</evidence>
<dbReference type="PANTHER" id="PTHR38248">
    <property type="entry name" value="FUNK1 6"/>
    <property type="match status" value="1"/>
</dbReference>
<dbReference type="InterPro" id="IPR040976">
    <property type="entry name" value="Pkinase_fungal"/>
</dbReference>
<proteinExistence type="predicted"/>
<comment type="caution">
    <text evidence="3">The sequence shown here is derived from an EMBL/GenBank/DDBJ whole genome shotgun (WGS) entry which is preliminary data.</text>
</comment>
<feature type="region of interest" description="Disordered" evidence="1">
    <location>
        <begin position="763"/>
        <end position="782"/>
    </location>
</feature>
<protein>
    <recommendedName>
        <fullName evidence="2">Fungal-type protein kinase domain-containing protein</fullName>
    </recommendedName>
</protein>